<reference evidence="1" key="1">
    <citation type="submission" date="2023-04" db="EMBL/GenBank/DDBJ databases">
        <title>A chromosome-level genome assembly of the parasitoid wasp Eretmocerus hayati.</title>
        <authorList>
            <person name="Zhong Y."/>
            <person name="Liu S."/>
            <person name="Liu Y."/>
        </authorList>
    </citation>
    <scope>NUCLEOTIDE SEQUENCE</scope>
    <source>
        <strain evidence="1">ZJU_SS_LIU_2023</strain>
    </source>
</reference>
<dbReference type="EMBL" id="CM056743">
    <property type="protein sequence ID" value="KAJ8671155.1"/>
    <property type="molecule type" value="Genomic_DNA"/>
</dbReference>
<accession>A0ACC2NIU3</accession>
<evidence type="ECO:0000313" key="2">
    <source>
        <dbReference type="Proteomes" id="UP001239111"/>
    </source>
</evidence>
<sequence>MPNNRPLTRSQTQKNEDSRIQSPNQTTSFSKTPEETNPWYQETLSRTDKAKEPGDQSGNARNTDPFATRSRLHHSPETTSTLVFEDPKEGDIYSSTLLGQDELGGNPDSCI</sequence>
<keyword evidence="2" id="KW-1185">Reference proteome</keyword>
<organism evidence="1 2">
    <name type="scientific">Eretmocerus hayati</name>
    <dbReference type="NCBI Taxonomy" id="131215"/>
    <lineage>
        <taxon>Eukaryota</taxon>
        <taxon>Metazoa</taxon>
        <taxon>Ecdysozoa</taxon>
        <taxon>Arthropoda</taxon>
        <taxon>Hexapoda</taxon>
        <taxon>Insecta</taxon>
        <taxon>Pterygota</taxon>
        <taxon>Neoptera</taxon>
        <taxon>Endopterygota</taxon>
        <taxon>Hymenoptera</taxon>
        <taxon>Apocrita</taxon>
        <taxon>Proctotrupomorpha</taxon>
        <taxon>Chalcidoidea</taxon>
        <taxon>Aphelinidae</taxon>
        <taxon>Aphelininae</taxon>
        <taxon>Eretmocerus</taxon>
    </lineage>
</organism>
<comment type="caution">
    <text evidence="1">The sequence shown here is derived from an EMBL/GenBank/DDBJ whole genome shotgun (WGS) entry which is preliminary data.</text>
</comment>
<proteinExistence type="predicted"/>
<evidence type="ECO:0000313" key="1">
    <source>
        <dbReference type="EMBL" id="KAJ8671155.1"/>
    </source>
</evidence>
<name>A0ACC2NIU3_9HYME</name>
<protein>
    <submittedName>
        <fullName evidence="1">Uncharacterized protein</fullName>
    </submittedName>
</protein>
<gene>
    <name evidence="1" type="ORF">QAD02_002414</name>
</gene>
<dbReference type="Proteomes" id="UP001239111">
    <property type="component" value="Chromosome 3"/>
</dbReference>